<dbReference type="OrthoDB" id="10054061at2759"/>
<evidence type="ECO:0000313" key="6">
    <source>
        <dbReference type="Proteomes" id="UP000215902"/>
    </source>
</evidence>
<feature type="transmembrane region" description="Helical" evidence="3">
    <location>
        <begin position="62"/>
        <end position="80"/>
    </location>
</feature>
<accession>A0A267DGH6</accession>
<evidence type="ECO:0000256" key="2">
    <source>
        <dbReference type="SAM" id="MobiDB-lite"/>
    </source>
</evidence>
<keyword evidence="3" id="KW-0812">Transmembrane</keyword>
<protein>
    <recommendedName>
        <fullName evidence="1">Small integral membrane protein 14</fullName>
    </recommendedName>
</protein>
<dbReference type="Proteomes" id="UP000215902">
    <property type="component" value="Unassembled WGS sequence"/>
</dbReference>
<evidence type="ECO:0000313" key="4">
    <source>
        <dbReference type="EMBL" id="PAA47817.1"/>
    </source>
</evidence>
<comment type="caution">
    <text evidence="4">The sequence shown here is derived from an EMBL/GenBank/DDBJ whole genome shotgun (WGS) entry which is preliminary data.</text>
</comment>
<feature type="region of interest" description="Disordered" evidence="2">
    <location>
        <begin position="87"/>
        <end position="118"/>
    </location>
</feature>
<keyword evidence="3" id="KW-1133">Transmembrane helix</keyword>
<dbReference type="AlphaFoldDB" id="A0A267DGH6"/>
<dbReference type="Pfam" id="PF11027">
    <property type="entry name" value="DUF2615"/>
    <property type="match status" value="1"/>
</dbReference>
<sequence>MAEGGGFDPCECLYGHESAMQRLLNLLRHAQAQCTDTDCITNPGQQLLPGDPASNSPFGNPSLWLALLGWIVVATALFVMRPRSLRFDAQKPGRGGGGSDSGGSGGSGGSDRDPPVAS</sequence>
<keyword evidence="6" id="KW-1185">Reference proteome</keyword>
<dbReference type="PANTHER" id="PTHR31019:SF1">
    <property type="entry name" value="SMALL INTEGRAL MEMBRANE PROTEIN 14"/>
    <property type="match status" value="1"/>
</dbReference>
<dbReference type="EMBL" id="NIVC01004325">
    <property type="protein sequence ID" value="PAA47817.1"/>
    <property type="molecule type" value="Genomic_DNA"/>
</dbReference>
<keyword evidence="3" id="KW-0472">Membrane</keyword>
<dbReference type="InterPro" id="IPR020309">
    <property type="entry name" value="Smim-14"/>
</dbReference>
<dbReference type="EMBL" id="NIVC01002879">
    <property type="protein sequence ID" value="PAA54618.1"/>
    <property type="molecule type" value="Genomic_DNA"/>
</dbReference>
<name>A0A267DGH6_9PLAT</name>
<dbReference type="PANTHER" id="PTHR31019">
    <property type="entry name" value="SMALL INTEGRAL MEMBRANE PROTEIN 14"/>
    <property type="match status" value="1"/>
</dbReference>
<reference evidence="4 6" key="1">
    <citation type="submission" date="2017-06" db="EMBL/GenBank/DDBJ databases">
        <title>A platform for efficient transgenesis in Macrostomum lignano, a flatworm model organism for stem cell research.</title>
        <authorList>
            <person name="Berezikov E."/>
        </authorList>
    </citation>
    <scope>NUCLEOTIDE SEQUENCE [LARGE SCALE GENOMIC DNA]</scope>
    <source>
        <strain evidence="4">DV1</strain>
        <tissue evidence="4">Whole organism</tissue>
    </source>
</reference>
<evidence type="ECO:0000313" key="5">
    <source>
        <dbReference type="EMBL" id="PAA54618.1"/>
    </source>
</evidence>
<evidence type="ECO:0000256" key="1">
    <source>
        <dbReference type="ARBA" id="ARBA00017902"/>
    </source>
</evidence>
<evidence type="ECO:0000256" key="3">
    <source>
        <dbReference type="SAM" id="Phobius"/>
    </source>
</evidence>
<proteinExistence type="predicted"/>
<organism evidence="4 6">
    <name type="scientific">Macrostomum lignano</name>
    <dbReference type="NCBI Taxonomy" id="282301"/>
    <lineage>
        <taxon>Eukaryota</taxon>
        <taxon>Metazoa</taxon>
        <taxon>Spiralia</taxon>
        <taxon>Lophotrochozoa</taxon>
        <taxon>Platyhelminthes</taxon>
        <taxon>Rhabditophora</taxon>
        <taxon>Macrostomorpha</taxon>
        <taxon>Macrostomida</taxon>
        <taxon>Macrostomidae</taxon>
        <taxon>Macrostomum</taxon>
    </lineage>
</organism>
<feature type="compositionally biased region" description="Gly residues" evidence="2">
    <location>
        <begin position="93"/>
        <end position="109"/>
    </location>
</feature>
<dbReference type="GO" id="GO:0005783">
    <property type="term" value="C:endoplasmic reticulum"/>
    <property type="evidence" value="ECO:0007669"/>
    <property type="project" value="TreeGrafter"/>
</dbReference>
<gene>
    <name evidence="5" type="ORF">BOX15_Mlig021994g2</name>
    <name evidence="4" type="ORF">BOX15_Mlig021994g3</name>
</gene>
<dbReference type="STRING" id="282301.A0A267DGH6"/>